<reference evidence="1 2" key="1">
    <citation type="submission" date="2024-04" db="EMBL/GenBank/DDBJ databases">
        <title>Tritrichomonas musculus Genome.</title>
        <authorList>
            <person name="Alves-Ferreira E."/>
            <person name="Grigg M."/>
            <person name="Lorenzi H."/>
            <person name="Galac M."/>
        </authorList>
    </citation>
    <scope>NUCLEOTIDE SEQUENCE [LARGE SCALE GENOMIC DNA]</scope>
    <source>
        <strain evidence="1 2">EAF2021</strain>
    </source>
</reference>
<keyword evidence="2" id="KW-1185">Reference proteome</keyword>
<accession>A0ABR2JRF4</accession>
<comment type="caution">
    <text evidence="1">The sequence shown here is derived from an EMBL/GenBank/DDBJ whole genome shotgun (WGS) entry which is preliminary data.</text>
</comment>
<evidence type="ECO:0000313" key="2">
    <source>
        <dbReference type="Proteomes" id="UP001470230"/>
    </source>
</evidence>
<gene>
    <name evidence="1" type="ORF">M9Y10_003150</name>
</gene>
<protein>
    <submittedName>
        <fullName evidence="1">Uncharacterized protein</fullName>
    </submittedName>
</protein>
<evidence type="ECO:0000313" key="1">
    <source>
        <dbReference type="EMBL" id="KAK8880475.1"/>
    </source>
</evidence>
<dbReference type="EMBL" id="JAPFFF010000010">
    <property type="protein sequence ID" value="KAK8880475.1"/>
    <property type="molecule type" value="Genomic_DNA"/>
</dbReference>
<sequence>MNLNSLYGLISAFIFSDAHECFGIDNEIYPIEIKSTPSNDELLSIAINQQKRIVLNGQTRNKIMNLLNTDNLKEWYCILESSQNALNVPQGLYKEMVPYDFIARASVISAKKLQLEDFISFLDSHFGENFFPKLTFEDASVIVFIKVTIPNWFDRLKQSYQVDISRYIKYISFALKTVIEKIENLTIDPFSNNTDIKTCSASQNILLYLNKMFK</sequence>
<organism evidence="1 2">
    <name type="scientific">Tritrichomonas musculus</name>
    <dbReference type="NCBI Taxonomy" id="1915356"/>
    <lineage>
        <taxon>Eukaryota</taxon>
        <taxon>Metamonada</taxon>
        <taxon>Parabasalia</taxon>
        <taxon>Tritrichomonadida</taxon>
        <taxon>Tritrichomonadidae</taxon>
        <taxon>Tritrichomonas</taxon>
    </lineage>
</organism>
<name>A0ABR2JRF4_9EUKA</name>
<proteinExistence type="predicted"/>
<dbReference type="Proteomes" id="UP001470230">
    <property type="component" value="Unassembled WGS sequence"/>
</dbReference>